<reference evidence="7 8" key="1">
    <citation type="journal article" date="2012" name="Genome Biol.">
        <title>Sequencing three crocodilian genomes to illuminate the evolution of archosaurs and amniotes.</title>
        <authorList>
            <person name="St John J.A."/>
            <person name="Braun E.L."/>
            <person name="Isberg S.R."/>
            <person name="Miles L.G."/>
            <person name="Chong A.Y."/>
            <person name="Gongora J."/>
            <person name="Dalzell P."/>
            <person name="Moran C."/>
            <person name="Bed'hom B."/>
            <person name="Abzhanov A."/>
            <person name="Burgess S.C."/>
            <person name="Cooksey A.M."/>
            <person name="Castoe T.A."/>
            <person name="Crawford N.G."/>
            <person name="Densmore L.D."/>
            <person name="Drew J.C."/>
            <person name="Edwards S.V."/>
            <person name="Faircloth B.C."/>
            <person name="Fujita M.K."/>
            <person name="Greenwold M.J."/>
            <person name="Hoffmann F.G."/>
            <person name="Howard J.M."/>
            <person name="Iguchi T."/>
            <person name="Janes D.E."/>
            <person name="Khan S.Y."/>
            <person name="Kohno S."/>
            <person name="de Koning A.J."/>
            <person name="Lance S.L."/>
            <person name="McCarthy F.M."/>
            <person name="McCormack J.E."/>
            <person name="Merchant M.E."/>
            <person name="Peterson D.G."/>
            <person name="Pollock D.D."/>
            <person name="Pourmand N."/>
            <person name="Raney B.J."/>
            <person name="Roessler K.A."/>
            <person name="Sanford J.R."/>
            <person name="Sawyer R.H."/>
            <person name="Schmidt C.J."/>
            <person name="Triplett E.W."/>
            <person name="Tuberville T.D."/>
            <person name="Venegas-Anaya M."/>
            <person name="Howard J.T."/>
            <person name="Jarvis E.D."/>
            <person name="Guillette L.J.Jr."/>
            <person name="Glenn T.C."/>
            <person name="Green R.E."/>
            <person name="Ray D.A."/>
        </authorList>
    </citation>
    <scope>NUCLEOTIDE SEQUENCE [LARGE SCALE GENOMIC DNA]</scope>
    <source>
        <strain evidence="7">KSC_2009_1</strain>
    </source>
</reference>
<evidence type="ECO:0000256" key="1">
    <source>
        <dbReference type="ARBA" id="ARBA00004613"/>
    </source>
</evidence>
<dbReference type="GO" id="GO:0004859">
    <property type="term" value="F:phospholipase inhibitor activity"/>
    <property type="evidence" value="ECO:0007669"/>
    <property type="project" value="InterPro"/>
</dbReference>
<dbReference type="STRING" id="8496.A0A151M3T0"/>
<dbReference type="CDD" id="cd23572">
    <property type="entry name" value="TFP_LU_ECD_PINLYP_rpt2"/>
    <property type="match status" value="1"/>
</dbReference>
<feature type="domain" description="Phospholipase A2 inhibitor N-terminal" evidence="6">
    <location>
        <begin position="35"/>
        <end position="114"/>
    </location>
</feature>
<dbReference type="InterPro" id="IPR004126">
    <property type="entry name" value="PLipase_A2_inh_N"/>
</dbReference>
<dbReference type="InterPro" id="IPR016054">
    <property type="entry name" value="LY6_UPA_recep-like"/>
</dbReference>
<keyword evidence="8" id="KW-1185">Reference proteome</keyword>
<evidence type="ECO:0000256" key="3">
    <source>
        <dbReference type="ARBA" id="ARBA00022525"/>
    </source>
</evidence>
<name>A0A151M3T0_ALLMI</name>
<protein>
    <submittedName>
        <fullName evidence="7">Phospholipase A2 inhibitor subunit gamma B-like</fullName>
    </submittedName>
</protein>
<keyword evidence="4" id="KW-1015">Disulfide bond</keyword>
<dbReference type="InterPro" id="IPR050918">
    <property type="entry name" value="CNF-like_PLA2_Inhibitor"/>
</dbReference>
<dbReference type="SUPFAM" id="SSF57302">
    <property type="entry name" value="Snake toxin-like"/>
    <property type="match status" value="3"/>
</dbReference>
<dbReference type="Proteomes" id="UP000050525">
    <property type="component" value="Unassembled WGS sequence"/>
</dbReference>
<feature type="domain" description="UPAR/Ly6" evidence="5">
    <location>
        <begin position="130"/>
        <end position="190"/>
    </location>
</feature>
<gene>
    <name evidence="7" type="ORF">Y1Q_0003405</name>
</gene>
<dbReference type="InterPro" id="IPR045860">
    <property type="entry name" value="Snake_toxin-like_sf"/>
</dbReference>
<organism evidence="7 8">
    <name type="scientific">Alligator mississippiensis</name>
    <name type="common">American alligator</name>
    <dbReference type="NCBI Taxonomy" id="8496"/>
    <lineage>
        <taxon>Eukaryota</taxon>
        <taxon>Metazoa</taxon>
        <taxon>Chordata</taxon>
        <taxon>Craniata</taxon>
        <taxon>Vertebrata</taxon>
        <taxon>Euteleostomi</taxon>
        <taxon>Archelosauria</taxon>
        <taxon>Archosauria</taxon>
        <taxon>Crocodylia</taxon>
        <taxon>Alligatoridae</taxon>
        <taxon>Alligatorinae</taxon>
        <taxon>Alligator</taxon>
    </lineage>
</organism>
<evidence type="ECO:0000313" key="7">
    <source>
        <dbReference type="EMBL" id="KYO19183.1"/>
    </source>
</evidence>
<keyword evidence="3" id="KW-0964">Secreted</keyword>
<comment type="caution">
    <text evidence="7">The sequence shown here is derived from an EMBL/GenBank/DDBJ whole genome shotgun (WGS) entry which is preliminary data.</text>
</comment>
<evidence type="ECO:0000259" key="6">
    <source>
        <dbReference type="Pfam" id="PF02988"/>
    </source>
</evidence>
<evidence type="ECO:0000256" key="2">
    <source>
        <dbReference type="ARBA" id="ARBA00006570"/>
    </source>
</evidence>
<dbReference type="PANTHER" id="PTHR20914:SF30">
    <property type="entry name" value="LY6_PLAUR DOMAIN CONTAINING 9"/>
    <property type="match status" value="1"/>
</dbReference>
<dbReference type="EMBL" id="AKHW03006683">
    <property type="protein sequence ID" value="KYO19183.1"/>
    <property type="molecule type" value="Genomic_DNA"/>
</dbReference>
<dbReference type="Pfam" id="PF00021">
    <property type="entry name" value="UPAR_LY6"/>
    <property type="match status" value="2"/>
</dbReference>
<dbReference type="Gene3D" id="2.10.60.10">
    <property type="entry name" value="CD59"/>
    <property type="match status" value="3"/>
</dbReference>
<evidence type="ECO:0000259" key="5">
    <source>
        <dbReference type="Pfam" id="PF00021"/>
    </source>
</evidence>
<feature type="domain" description="UPAR/Ly6" evidence="5">
    <location>
        <begin position="263"/>
        <end position="344"/>
    </location>
</feature>
<sequence>MLLSCWSWNPGIQVPIPGVHLITNLGPAITRSGLECEVCFGSGTSCTGTAVTCPDAANQCSNIMTQFNWANIKMLSISRGCMPWWKCGYGPAQVKMSDSLEVMTSISCCPEDDCMPTVPTFEPTDNTPNGRYCPSCFALYSAQCGDDEVDCTGSEDQCMDMLGIMNSSSGTSLLTMKGCATEFACQILDASRSSLAGIGIYINQLKQKATPSLKLARSSRSCHTDSREFYPSETSGITPTHITMKAPVTLLLFLAALLAAGSSLECEHCTSEDKTCTKKSCGPGEDSCFIAMMEDSLHMGERHTHTFQGCVASSVCSDMNKFMDFGPFMKARAVFTCCKGDACKTTSLQIPQNMTPVYCPICEPKQDSYGCDKVVSACPTKNPGCLNVTWTPDSGTKKGQSSPGVCTSPSACAKEIVEKLGYKVINEKCPGFSNTAGPALGSFWLLLLALTGLLLEMLLS</sequence>
<dbReference type="AlphaFoldDB" id="A0A151M3T0"/>
<evidence type="ECO:0000256" key="4">
    <source>
        <dbReference type="ARBA" id="ARBA00023157"/>
    </source>
</evidence>
<dbReference type="CDD" id="cd23588">
    <property type="entry name" value="TFP_LU_ECD_PLIG"/>
    <property type="match status" value="2"/>
</dbReference>
<dbReference type="Pfam" id="PF02988">
    <property type="entry name" value="PLA2_inh"/>
    <property type="match status" value="1"/>
</dbReference>
<dbReference type="GO" id="GO:0030154">
    <property type="term" value="P:cell differentiation"/>
    <property type="evidence" value="ECO:0007669"/>
    <property type="project" value="UniProtKB-ARBA"/>
</dbReference>
<dbReference type="PANTHER" id="PTHR20914">
    <property type="entry name" value="LY6/PLAUR DOMAIN-CONTAINING PROTEIN 8"/>
    <property type="match status" value="1"/>
</dbReference>
<keyword evidence="7" id="KW-0593">Phospholipase A2 inhibitor</keyword>
<evidence type="ECO:0000313" key="8">
    <source>
        <dbReference type="Proteomes" id="UP000050525"/>
    </source>
</evidence>
<accession>A0A151M3T0</accession>
<dbReference type="GO" id="GO:0005576">
    <property type="term" value="C:extracellular region"/>
    <property type="evidence" value="ECO:0007669"/>
    <property type="project" value="UniProtKB-SubCell"/>
</dbReference>
<comment type="subcellular location">
    <subcellularLocation>
        <location evidence="1">Secreted</location>
    </subcellularLocation>
</comment>
<comment type="similarity">
    <text evidence="2">Belongs to the CNF-like-inhibitor family.</text>
</comment>
<proteinExistence type="inferred from homology"/>